<evidence type="ECO:0000256" key="1">
    <source>
        <dbReference type="SAM" id="MobiDB-lite"/>
    </source>
</evidence>
<sequence length="127" mass="13511">MAAFDHFALACQNLEEGVDFVEALTGVRAAPGGPHPGVGTHNALLSLGTDVYLEIIAVDPNQDDPPRPRPFGIDEHPGPRLAAFAVHPSEGETIESVSETIRNHGTDPGPVVAMSRVKPDGEEISWR</sequence>
<evidence type="ECO:0000259" key="2">
    <source>
        <dbReference type="Pfam" id="PF13468"/>
    </source>
</evidence>
<feature type="domain" description="Glyoxalase-like" evidence="2">
    <location>
        <begin position="4"/>
        <end position="127"/>
    </location>
</feature>
<name>A0A381R9G8_9ZZZZ</name>
<reference evidence="3" key="1">
    <citation type="submission" date="2018-05" db="EMBL/GenBank/DDBJ databases">
        <authorList>
            <person name="Lanie J.A."/>
            <person name="Ng W.-L."/>
            <person name="Kazmierczak K.M."/>
            <person name="Andrzejewski T.M."/>
            <person name="Davidsen T.M."/>
            <person name="Wayne K.J."/>
            <person name="Tettelin H."/>
            <person name="Glass J.I."/>
            <person name="Rusch D."/>
            <person name="Podicherti R."/>
            <person name="Tsui H.-C.T."/>
            <person name="Winkler M.E."/>
        </authorList>
    </citation>
    <scope>NUCLEOTIDE SEQUENCE</scope>
</reference>
<dbReference type="Gene3D" id="3.10.180.10">
    <property type="entry name" value="2,3-Dihydroxybiphenyl 1,2-Dioxygenase, domain 1"/>
    <property type="match status" value="1"/>
</dbReference>
<dbReference type="AlphaFoldDB" id="A0A381R9G8"/>
<dbReference type="EMBL" id="UINC01001765">
    <property type="protein sequence ID" value="SUZ88321.1"/>
    <property type="molecule type" value="Genomic_DNA"/>
</dbReference>
<dbReference type="InterPro" id="IPR029068">
    <property type="entry name" value="Glyas_Bleomycin-R_OHBP_Dase"/>
</dbReference>
<dbReference type="Pfam" id="PF13468">
    <property type="entry name" value="Glyoxalase_3"/>
    <property type="match status" value="1"/>
</dbReference>
<proteinExistence type="predicted"/>
<organism evidence="3">
    <name type="scientific">marine metagenome</name>
    <dbReference type="NCBI Taxonomy" id="408172"/>
    <lineage>
        <taxon>unclassified sequences</taxon>
        <taxon>metagenomes</taxon>
        <taxon>ecological metagenomes</taxon>
    </lineage>
</organism>
<dbReference type="SUPFAM" id="SSF54593">
    <property type="entry name" value="Glyoxalase/Bleomycin resistance protein/Dihydroxybiphenyl dioxygenase"/>
    <property type="match status" value="1"/>
</dbReference>
<protein>
    <recommendedName>
        <fullName evidence="2">Glyoxalase-like domain-containing protein</fullName>
    </recommendedName>
</protein>
<accession>A0A381R9G8</accession>
<feature type="region of interest" description="Disordered" evidence="1">
    <location>
        <begin position="101"/>
        <end position="127"/>
    </location>
</feature>
<evidence type="ECO:0000313" key="3">
    <source>
        <dbReference type="EMBL" id="SUZ88321.1"/>
    </source>
</evidence>
<dbReference type="PANTHER" id="PTHR40265">
    <property type="entry name" value="BLL2707 PROTEIN"/>
    <property type="match status" value="1"/>
</dbReference>
<dbReference type="PANTHER" id="PTHR40265:SF1">
    <property type="entry name" value="GLYOXALASE-LIKE DOMAIN-CONTAINING PROTEIN"/>
    <property type="match status" value="1"/>
</dbReference>
<feature type="non-terminal residue" evidence="3">
    <location>
        <position position="127"/>
    </location>
</feature>
<dbReference type="InterPro" id="IPR025870">
    <property type="entry name" value="Glyoxalase-like_dom"/>
</dbReference>
<feature type="compositionally biased region" description="Basic and acidic residues" evidence="1">
    <location>
        <begin position="117"/>
        <end position="127"/>
    </location>
</feature>
<gene>
    <name evidence="3" type="ORF">METZ01_LOCUS41175</name>
</gene>